<gene>
    <name evidence="2" type="ORF">FOZ63_024403</name>
</gene>
<dbReference type="EMBL" id="JABANO010027550">
    <property type="protein sequence ID" value="KAF4716651.1"/>
    <property type="molecule type" value="Genomic_DNA"/>
</dbReference>
<evidence type="ECO:0008006" key="4">
    <source>
        <dbReference type="Google" id="ProtNLM"/>
    </source>
</evidence>
<dbReference type="Pfam" id="PF07004">
    <property type="entry name" value="SHIPPO-rpt"/>
    <property type="match status" value="4"/>
</dbReference>
<feature type="compositionally biased region" description="Polar residues" evidence="1">
    <location>
        <begin position="104"/>
        <end position="113"/>
    </location>
</feature>
<dbReference type="PANTHER" id="PTHR21580:SF28">
    <property type="entry name" value="BOREALIN N-TERMINAL DOMAIN-CONTAINING PROTEIN-RELATED"/>
    <property type="match status" value="1"/>
</dbReference>
<dbReference type="InterPro" id="IPR010736">
    <property type="entry name" value="SHIPPO-rpt"/>
</dbReference>
<proteinExistence type="predicted"/>
<comment type="caution">
    <text evidence="2">The sequence shown here is derived from an EMBL/GenBank/DDBJ whole genome shotgun (WGS) entry which is preliminary data.</text>
</comment>
<keyword evidence="3" id="KW-1185">Reference proteome</keyword>
<evidence type="ECO:0000313" key="3">
    <source>
        <dbReference type="Proteomes" id="UP000553632"/>
    </source>
</evidence>
<dbReference type="PANTHER" id="PTHR21580">
    <property type="entry name" value="SHIPPO-1-RELATED"/>
    <property type="match status" value="1"/>
</dbReference>
<evidence type="ECO:0000313" key="2">
    <source>
        <dbReference type="EMBL" id="KAF4716651.1"/>
    </source>
</evidence>
<dbReference type="AlphaFoldDB" id="A0A7J6R8M2"/>
<reference evidence="2 3" key="1">
    <citation type="submission" date="2020-04" db="EMBL/GenBank/DDBJ databases">
        <title>Perkinsus olseni comparative genomics.</title>
        <authorList>
            <person name="Bogema D.R."/>
        </authorList>
    </citation>
    <scope>NUCLEOTIDE SEQUENCE [LARGE SCALE GENOMIC DNA]</scope>
    <source>
        <strain evidence="2 3">ATCC PRA-207</strain>
    </source>
</reference>
<organism evidence="2 3">
    <name type="scientific">Perkinsus olseni</name>
    <name type="common">Perkinsus atlanticus</name>
    <dbReference type="NCBI Taxonomy" id="32597"/>
    <lineage>
        <taxon>Eukaryota</taxon>
        <taxon>Sar</taxon>
        <taxon>Alveolata</taxon>
        <taxon>Perkinsozoa</taxon>
        <taxon>Perkinsea</taxon>
        <taxon>Perkinsida</taxon>
        <taxon>Perkinsidae</taxon>
        <taxon>Perkinsus</taxon>
    </lineage>
</organism>
<dbReference type="InterPro" id="IPR051291">
    <property type="entry name" value="CIMAP"/>
</dbReference>
<dbReference type="Proteomes" id="UP000553632">
    <property type="component" value="Unassembled WGS sequence"/>
</dbReference>
<evidence type="ECO:0000256" key="1">
    <source>
        <dbReference type="SAM" id="MobiDB-lite"/>
    </source>
</evidence>
<sequence>MTGTTPLLQHMSPYKASPKWTIKGEGCVEAQRRLDRHANGAPGPGKYDVIGKVDQTSKFKCIARPCSFGSASRFVDDRKRPISAPARRDKSEVEPGPGAYSPPSDFSSKPYDSQVSISFGTGGRLFPKCMERLARNAPGPGIYEVRNKNNQGSATMTEKAIAVAGRHDWYYDKDIIATRGKPGPGAYNLDLKPDEPCMKFGTSKRPPIYRISSKGQPGPGAYNVKSTLAGIQYSFTGSSKYGGALFVPNDGSGGPQLSQPTQFG</sequence>
<feature type="region of interest" description="Disordered" evidence="1">
    <location>
        <begin position="79"/>
        <end position="113"/>
    </location>
</feature>
<feature type="compositionally biased region" description="Basic and acidic residues" evidence="1">
    <location>
        <begin position="79"/>
        <end position="93"/>
    </location>
</feature>
<name>A0A7J6R8M2_PEROL</name>
<accession>A0A7J6R8M2</accession>
<protein>
    <recommendedName>
        <fullName evidence="4">Outer dense fiber protein 3</fullName>
    </recommendedName>
</protein>
<dbReference type="OMA" id="CIARPCS"/>